<reference evidence="5 6" key="1">
    <citation type="journal article" date="2014" name="Genome Announc.">
        <title>Complete Genome Sequence of a Virulent Strain, Streptococcus iniae ISET0901, Isolated from Diseased Tilapia.</title>
        <authorList>
            <person name="Pridgeon J.W."/>
            <person name="Zhang D."/>
            <person name="Zhang L."/>
        </authorList>
    </citation>
    <scope>NUCLEOTIDE SEQUENCE [LARGE SCALE GENOMIC DNA]</scope>
    <source>
        <strain evidence="5 6">ISET0901</strain>
    </source>
</reference>
<gene>
    <name evidence="5" type="ORF">DQ08_05360</name>
</gene>
<keyword evidence="3" id="KW-0175">Coiled coil</keyword>
<evidence type="ECO:0000259" key="4">
    <source>
        <dbReference type="Pfam" id="PF16326"/>
    </source>
</evidence>
<sequence length="69" mass="8139">MSYLEKQEWACIEEELAELELSLGLLEEEMLTCASDYGKLAELQRQLDAINQSILDKYERYDYLSELEE</sequence>
<dbReference type="Proteomes" id="UP000025245">
    <property type="component" value="Chromosome"/>
</dbReference>
<name>A0ABN4D801_STRIN</name>
<evidence type="ECO:0000313" key="6">
    <source>
        <dbReference type="Proteomes" id="UP000025245"/>
    </source>
</evidence>
<feature type="coiled-coil region" evidence="3">
    <location>
        <begin position="9"/>
        <end position="60"/>
    </location>
</feature>
<evidence type="ECO:0000256" key="2">
    <source>
        <dbReference type="ARBA" id="ARBA00022840"/>
    </source>
</evidence>
<keyword evidence="6" id="KW-1185">Reference proteome</keyword>
<keyword evidence="2" id="KW-0067">ATP-binding</keyword>
<dbReference type="Pfam" id="PF16326">
    <property type="entry name" value="ABC_tran_CTD"/>
    <property type="match status" value="1"/>
</dbReference>
<evidence type="ECO:0000256" key="1">
    <source>
        <dbReference type="ARBA" id="ARBA00022741"/>
    </source>
</evidence>
<accession>A0ABN4D801</accession>
<dbReference type="Gene3D" id="1.10.287.380">
    <property type="entry name" value="Valyl-tRNA synthetase, C-terminal domain"/>
    <property type="match status" value="1"/>
</dbReference>
<dbReference type="InterPro" id="IPR032524">
    <property type="entry name" value="ABC_tran_C"/>
</dbReference>
<feature type="domain" description="ABC transporter Uup C-terminal" evidence="4">
    <location>
        <begin position="1"/>
        <end position="66"/>
    </location>
</feature>
<organism evidence="5 6">
    <name type="scientific">Streptococcus iniae</name>
    <name type="common">Streptococcus shiloi</name>
    <dbReference type="NCBI Taxonomy" id="1346"/>
    <lineage>
        <taxon>Bacteria</taxon>
        <taxon>Bacillati</taxon>
        <taxon>Bacillota</taxon>
        <taxon>Bacilli</taxon>
        <taxon>Lactobacillales</taxon>
        <taxon>Streptococcaceae</taxon>
        <taxon>Streptococcus</taxon>
    </lineage>
</organism>
<evidence type="ECO:0000256" key="3">
    <source>
        <dbReference type="SAM" id="Coils"/>
    </source>
</evidence>
<dbReference type="RefSeq" id="WP_394812814.1">
    <property type="nucleotide sequence ID" value="NZ_CP129326.1"/>
</dbReference>
<proteinExistence type="predicted"/>
<keyword evidence="1" id="KW-0547">Nucleotide-binding</keyword>
<dbReference type="EMBL" id="CP007586">
    <property type="protein sequence ID" value="AHY15889.1"/>
    <property type="molecule type" value="Genomic_DNA"/>
</dbReference>
<evidence type="ECO:0000313" key="5">
    <source>
        <dbReference type="EMBL" id="AHY15889.1"/>
    </source>
</evidence>
<dbReference type="InterPro" id="IPR037118">
    <property type="entry name" value="Val-tRNA_synth_C_sf"/>
</dbReference>
<protein>
    <recommendedName>
        <fullName evidence="4">ABC transporter Uup C-terminal domain-containing protein</fullName>
    </recommendedName>
</protein>